<dbReference type="PANTHER" id="PTHR43711:SF31">
    <property type="entry name" value="HISTIDINE KINASE"/>
    <property type="match status" value="1"/>
</dbReference>
<dbReference type="STRING" id="667015.Bacsa_0705"/>
<evidence type="ECO:0000256" key="2">
    <source>
        <dbReference type="ARBA" id="ARBA00012438"/>
    </source>
</evidence>
<dbReference type="eggNOG" id="COG0457">
    <property type="taxonomic scope" value="Bacteria"/>
</dbReference>
<dbReference type="InterPro" id="IPR005467">
    <property type="entry name" value="His_kinase_dom"/>
</dbReference>
<name>F0R144_PHOSB</name>
<dbReference type="Pfam" id="PF17140">
    <property type="entry name" value="DUF5113"/>
    <property type="match status" value="2"/>
</dbReference>
<dbReference type="EMBL" id="CP002530">
    <property type="protein sequence ID" value="ADY35299.1"/>
    <property type="molecule type" value="Genomic_DNA"/>
</dbReference>
<dbReference type="InterPro" id="IPR050736">
    <property type="entry name" value="Sensor_HK_Regulatory"/>
</dbReference>
<keyword evidence="6" id="KW-0812">Transmembrane</keyword>
<dbReference type="PROSITE" id="PS50109">
    <property type="entry name" value="HIS_KIN"/>
    <property type="match status" value="1"/>
</dbReference>
<dbReference type="PROSITE" id="PS51257">
    <property type="entry name" value="PROKAR_LIPOPROTEIN"/>
    <property type="match status" value="1"/>
</dbReference>
<evidence type="ECO:0000256" key="1">
    <source>
        <dbReference type="ARBA" id="ARBA00000085"/>
    </source>
</evidence>
<dbReference type="InterPro" id="IPR033406">
    <property type="entry name" value="DUF5113"/>
</dbReference>
<gene>
    <name evidence="8" type="ordered locus">Bacsa_0705</name>
</gene>
<dbReference type="InterPro" id="IPR011990">
    <property type="entry name" value="TPR-like_helical_dom_sf"/>
</dbReference>
<evidence type="ECO:0000256" key="3">
    <source>
        <dbReference type="ARBA" id="ARBA00022679"/>
    </source>
</evidence>
<proteinExistence type="predicted"/>
<accession>F0R144</accession>
<keyword evidence="5" id="KW-0902">Two-component regulatory system</keyword>
<keyword evidence="6" id="KW-1133">Transmembrane helix</keyword>
<evidence type="ECO:0000313" key="8">
    <source>
        <dbReference type="EMBL" id="ADY35299.1"/>
    </source>
</evidence>
<evidence type="ECO:0000313" key="9">
    <source>
        <dbReference type="Proteomes" id="UP000007486"/>
    </source>
</evidence>
<evidence type="ECO:0000256" key="6">
    <source>
        <dbReference type="SAM" id="Phobius"/>
    </source>
</evidence>
<dbReference type="SMART" id="SM00387">
    <property type="entry name" value="HATPase_c"/>
    <property type="match status" value="1"/>
</dbReference>
<dbReference type="InterPro" id="IPR033405">
    <property type="entry name" value="DUF5112"/>
</dbReference>
<feature type="domain" description="Histidine kinase" evidence="7">
    <location>
        <begin position="664"/>
        <end position="860"/>
    </location>
</feature>
<dbReference type="Gene3D" id="1.25.40.10">
    <property type="entry name" value="Tetratricopeptide repeat domain"/>
    <property type="match status" value="1"/>
</dbReference>
<dbReference type="InterPro" id="IPR036890">
    <property type="entry name" value="HATPase_C_sf"/>
</dbReference>
<organism evidence="8 9">
    <name type="scientific">Phocaeicola salanitronis (strain DSM 18170 / JCM 13657 / CCUG 60908 / BL78)</name>
    <name type="common">Bacteroides salanitronis</name>
    <dbReference type="NCBI Taxonomy" id="667015"/>
    <lineage>
        <taxon>Bacteria</taxon>
        <taxon>Pseudomonadati</taxon>
        <taxon>Bacteroidota</taxon>
        <taxon>Bacteroidia</taxon>
        <taxon>Bacteroidales</taxon>
        <taxon>Bacteroidaceae</taxon>
        <taxon>Phocaeicola</taxon>
    </lineage>
</organism>
<keyword evidence="3" id="KW-0808">Transferase</keyword>
<dbReference type="HOGENOM" id="CLU_007691_0_0_10"/>
<dbReference type="PANTHER" id="PTHR43711">
    <property type="entry name" value="TWO-COMPONENT HISTIDINE KINASE"/>
    <property type="match status" value="1"/>
</dbReference>
<dbReference type="GO" id="GO:0000160">
    <property type="term" value="P:phosphorelay signal transduction system"/>
    <property type="evidence" value="ECO:0007669"/>
    <property type="project" value="UniProtKB-KW"/>
</dbReference>
<keyword evidence="6" id="KW-0472">Membrane</keyword>
<dbReference type="InterPro" id="IPR003594">
    <property type="entry name" value="HATPase_dom"/>
</dbReference>
<dbReference type="Pfam" id="PF17139">
    <property type="entry name" value="DUF5112"/>
    <property type="match status" value="1"/>
</dbReference>
<dbReference type="eggNOG" id="COG2205">
    <property type="taxonomic scope" value="Bacteria"/>
</dbReference>
<dbReference type="GO" id="GO:0004673">
    <property type="term" value="F:protein histidine kinase activity"/>
    <property type="evidence" value="ECO:0007669"/>
    <property type="project" value="UniProtKB-EC"/>
</dbReference>
<feature type="transmembrane region" description="Helical" evidence="6">
    <location>
        <begin position="434"/>
        <end position="455"/>
    </location>
</feature>
<dbReference type="SUPFAM" id="SSF55874">
    <property type="entry name" value="ATPase domain of HSP90 chaperone/DNA topoisomerase II/histidine kinase"/>
    <property type="match status" value="2"/>
</dbReference>
<dbReference type="Proteomes" id="UP000007486">
    <property type="component" value="Chromosome"/>
</dbReference>
<protein>
    <recommendedName>
        <fullName evidence="2">histidine kinase</fullName>
        <ecNumber evidence="2">2.7.13.3</ecNumber>
    </recommendedName>
</protein>
<dbReference type="Gene3D" id="3.30.565.10">
    <property type="entry name" value="Histidine kinase-like ATPase, C-terminal domain"/>
    <property type="match status" value="2"/>
</dbReference>
<reference evidence="8 9" key="1">
    <citation type="journal article" date="2011" name="Stand. Genomic Sci.">
        <title>Complete genome sequence of Bacteroides salanitronis type strain (BL78).</title>
        <authorList>
            <person name="Gronow S."/>
            <person name="Held B."/>
            <person name="Lucas S."/>
            <person name="Lapidus A."/>
            <person name="Del Rio T.G."/>
            <person name="Nolan M."/>
            <person name="Tice H."/>
            <person name="Deshpande S."/>
            <person name="Cheng J.F."/>
            <person name="Pitluck S."/>
            <person name="Liolios K."/>
            <person name="Pagani I."/>
            <person name="Ivanova N."/>
            <person name="Mavromatis K."/>
            <person name="Pati A."/>
            <person name="Tapia R."/>
            <person name="Han C."/>
            <person name="Goodwin L."/>
            <person name="Chen A."/>
            <person name="Palaniappan K."/>
            <person name="Land M."/>
            <person name="Hauser L."/>
            <person name="Chang Y.J."/>
            <person name="Jeffries C.D."/>
            <person name="Brambilla E.M."/>
            <person name="Rohde M."/>
            <person name="Goker M."/>
            <person name="Detter J.C."/>
            <person name="Woyke T."/>
            <person name="Bristow J."/>
            <person name="Markowitz V."/>
            <person name="Hugenholtz P."/>
            <person name="Kyrpides N.C."/>
            <person name="Klenk H.P."/>
            <person name="Eisen J.A."/>
        </authorList>
    </citation>
    <scope>NUCLEOTIDE SEQUENCE [LARGE SCALE GENOMIC DNA]</scope>
    <source>
        <strain evidence="8 9">DSM 18170</strain>
    </source>
</reference>
<dbReference type="EC" id="2.7.13.3" evidence="2"/>
<feature type="transmembrane region" description="Helical" evidence="6">
    <location>
        <begin position="1030"/>
        <end position="1052"/>
    </location>
</feature>
<evidence type="ECO:0000259" key="7">
    <source>
        <dbReference type="PROSITE" id="PS50109"/>
    </source>
</evidence>
<comment type="catalytic activity">
    <reaction evidence="1">
        <text>ATP + protein L-histidine = ADP + protein N-phospho-L-histidine.</text>
        <dbReference type="EC" id="2.7.13.3"/>
    </reaction>
</comment>
<dbReference type="KEGG" id="bsa:Bacsa_0705"/>
<dbReference type="Pfam" id="PF02518">
    <property type="entry name" value="HATPase_c"/>
    <property type="match status" value="1"/>
</dbReference>
<sequence length="1473" mass="169854">MRKEGWCLAFLMLVLTACGNRSERMEAYFRADSLNQEAYSMRYRNLAASEKAAQEAFLLAKGNSGQRAEALNNLGFCAFMRMDFERASRLFRQALGEGDNEIERLIADVGMMKICQRTAMNKEFYDYRNSAFRRMKRIREDEKLVSDARLKLRLSYAISEFYIVSGIYFYYLQQHDESLRAIDSVDVNAIRSDTAQWLYYVYMRGSGDMYAAPTREKLLAGELNYLTSCLMVSRERGYIYFEANALQALAELLNFRQNREVLAENSPGMLRMINDKGLPLDSLPLSFARKALGLFKQYDDWYQISGTYRTLATYYNYIGCPEKALPNLDTALHYVNLHHEKYYHCTDTLDRLRTYIPGAGRSIELKWIADDGIKTVPEWILRLREQLSRTYSAMDMKPESDYNRNIYLDLLDYTRQDKLLESRYIALERESKQLSALLFLVVLGLCVLVLLFAFFNRRWKRRNSIYLSALKQVFELCRKIISSVPSSASDMDEVVCAIQQTVKDDFLRIFGAVDMQIRLKDAETGALPEGLSFELPEKTIGFAFDLVSPGKGAIGRMWMALNRPFHKEEKALLQLVSPYLAWALENGANLVSLDDERRRVEKEQYIHRQHLVENKKENAVKKACLSIVTGILPYIDRIVNEVHKLKSAPYARQEQVKKGKYAYIDELITRINEYNDILALWIKMRQGTVSLNIESFGLNELFDMVAKGKRSFEMKRQVFVVHPTEAIVKADRALTLFMINTLAENARKYTPEGGRIELEASETPDYVEISVSDTGMGLSEKDIRRILDEKVYDSGAIGMDTATDAESLRLQKGHGFGLMNCKGIIEKYRKTNALFNVCRFDIQSALGKGSRFYFRLPKGVKRALVYIGLVLLAVGGSGCRKQPVTSVSTGSRQVVSYDSLLAIANDYANLVYECNVNGYYADALEYADSVLHYLNIHYLRYSGCDAPLLSLYQDDFRMGEQAWLDKQFDTDYYILLDVRNEAAVAALAVKDFYVYYYNNQAYTALYKQISKDRSLEAYCVQMRQSANNKLIALVLLVLLVFVCLIGYYWLYWRHRLRYRYNMEQVFVINQAIFASVRLTDEGDIMPDVLLTELGDELNELFPVSNLGMAFFDEETSVLRWHFRQENDIDEVRALMQRCFDKQVLLRADATGWIALPLRVQIGGETHSTGVFALQIVRRKINEEDVLLSELVVDYLAAVLYNAVVRVRQKYNDIELAQDDARRALYEENLLHVQNMVLDNCLSTIKHETVYYPNRIKQIIDRLNTDEARLESDEREQLQTVDELVNYYKDIFGLLSSCAARQLEEITFRRTEIRSEYVEEKLCRYFRKVSRKFMSALELESHIPSGLVMSGDVVLLDFLFENLINEALRYPEAGKLVVSAGPDNGFVRFCFTDMRRTYTQEELNAWFYPSLARMYTGNRNELVGTEFLVCKQIIRDHDEYGGKRGCRINACPEAGGGYTVWFTIPEKKQLNAGT</sequence>
<evidence type="ECO:0000256" key="4">
    <source>
        <dbReference type="ARBA" id="ARBA00022777"/>
    </source>
</evidence>
<keyword evidence="4 8" id="KW-0418">Kinase</keyword>
<evidence type="ECO:0000256" key="5">
    <source>
        <dbReference type="ARBA" id="ARBA00023012"/>
    </source>
</evidence>
<keyword evidence="9" id="KW-1185">Reference proteome</keyword>